<dbReference type="PANTHER" id="PTHR28004:SF2">
    <property type="entry name" value="D-SERINE DEHYDRATASE"/>
    <property type="match status" value="1"/>
</dbReference>
<dbReference type="RefSeq" id="XP_042994299.1">
    <property type="nucleotide sequence ID" value="XM_043138365.1"/>
</dbReference>
<dbReference type="AlphaFoldDB" id="A0A8E5MEQ6"/>
<evidence type="ECO:0000259" key="3">
    <source>
        <dbReference type="SMART" id="SM01119"/>
    </source>
</evidence>
<proteinExistence type="inferred from homology"/>
<sequence length="485" mass="52137">MSCTELYPTSPRDVLTKLYVGTSIRNVPTPAAVVNLAAVRRNCERMLQACDKLELAWRAHVKTHKTLEITRFQVGEDATKPVNLIVSTLAEAEFLLPMLKEYQKQGRKVNVLYGLPMPRNALSRMVAIAQALGEGGVSMLLDDAGQVPILSELHRLSGIVPLAYIKIDMGGRRAGVEAQSQRFLELADAALEAHDRGRMILSGLYSHAGHSYGGDSPTAAVKMMAAELTALLQGADRLTARAADRSSAAGLHRLVLSAGASPTSLAVQNLIAAAEQQGHRKSPEGQIKPEVASLAGVLATARDRGHVVELHAGVYPILDLQQLAAHSVDPRRLSWGDMALTIVAEVHSRYPGRGAGGTDEALVGAGGLALAREPCKAYEGVAMLTPWGRCGASLPSCEVEDYRGWIVGRVSQEHGILTWRSGGAAEGESQAAEPDALPEVGDKVRLWPNHACIASSHYGWYFVVDESRCGKEDEIVDVYIRARGW</sequence>
<dbReference type="GO" id="GO:0008721">
    <property type="term" value="F:D-serine ammonia-lyase activity"/>
    <property type="evidence" value="ECO:0007669"/>
    <property type="project" value="TreeGrafter"/>
</dbReference>
<gene>
    <name evidence="4" type="ORF">UV8b_00867</name>
</gene>
<dbReference type="SUPFAM" id="SSF51419">
    <property type="entry name" value="PLP-binding barrel"/>
    <property type="match status" value="1"/>
</dbReference>
<dbReference type="InterPro" id="IPR001608">
    <property type="entry name" value="Ala_racemase_N"/>
</dbReference>
<dbReference type="InterPro" id="IPR026956">
    <property type="entry name" value="D-ser_dehydrat-like_dom"/>
</dbReference>
<comment type="similarity">
    <text evidence="1">Belongs to the DSD1 family.</text>
</comment>
<keyword evidence="2" id="KW-0456">Lyase</keyword>
<dbReference type="Gene3D" id="3.20.20.10">
    <property type="entry name" value="Alanine racemase"/>
    <property type="match status" value="1"/>
</dbReference>
<dbReference type="EMBL" id="CP072753">
    <property type="protein sequence ID" value="QUC16626.1"/>
    <property type="molecule type" value="Genomic_DNA"/>
</dbReference>
<evidence type="ECO:0000313" key="4">
    <source>
        <dbReference type="EMBL" id="QUC16626.1"/>
    </source>
</evidence>
<dbReference type="InterPro" id="IPR042208">
    <property type="entry name" value="D-ser_dehydrat-like_sf"/>
</dbReference>
<dbReference type="GeneID" id="66061645"/>
<dbReference type="OrthoDB" id="20198at2759"/>
<evidence type="ECO:0000256" key="2">
    <source>
        <dbReference type="ARBA" id="ARBA00023239"/>
    </source>
</evidence>
<accession>A0A8E5MEQ6</accession>
<evidence type="ECO:0000256" key="1">
    <source>
        <dbReference type="ARBA" id="ARBA00005323"/>
    </source>
</evidence>
<dbReference type="KEGG" id="uvi:66061645"/>
<dbReference type="Proteomes" id="UP000027002">
    <property type="component" value="Chromosome 1"/>
</dbReference>
<dbReference type="Gene3D" id="2.40.37.20">
    <property type="entry name" value="D-serine dehydratase-like domain"/>
    <property type="match status" value="1"/>
</dbReference>
<protein>
    <recommendedName>
        <fullName evidence="3">D-serine dehydratase-like domain-containing protein</fullName>
    </recommendedName>
</protein>
<keyword evidence="5" id="KW-1185">Reference proteome</keyword>
<reference evidence="4" key="1">
    <citation type="submission" date="2020-03" db="EMBL/GenBank/DDBJ databases">
        <title>A mixture of massive structural variations and highly conserved coding sequences in Ustilaginoidea virens genome.</title>
        <authorList>
            <person name="Zhang K."/>
            <person name="Zhao Z."/>
            <person name="Zhang Z."/>
            <person name="Li Y."/>
            <person name="Hsiang T."/>
            <person name="Sun W."/>
        </authorList>
    </citation>
    <scope>NUCLEOTIDE SEQUENCE</scope>
    <source>
        <strain evidence="4">UV-8b</strain>
    </source>
</reference>
<dbReference type="GO" id="GO:0036088">
    <property type="term" value="P:D-serine catabolic process"/>
    <property type="evidence" value="ECO:0007669"/>
    <property type="project" value="TreeGrafter"/>
</dbReference>
<dbReference type="PANTHER" id="PTHR28004">
    <property type="entry name" value="ZGC:162816-RELATED"/>
    <property type="match status" value="1"/>
</dbReference>
<name>A0A8E5MEQ6_USTVR</name>
<dbReference type="Pfam" id="PF14031">
    <property type="entry name" value="D-ser_dehydrat"/>
    <property type="match status" value="1"/>
</dbReference>
<dbReference type="Pfam" id="PF01168">
    <property type="entry name" value="Ala_racemase_N"/>
    <property type="match status" value="1"/>
</dbReference>
<feature type="domain" description="D-serine dehydratase-like" evidence="3">
    <location>
        <begin position="339"/>
        <end position="465"/>
    </location>
</feature>
<dbReference type="InterPro" id="IPR051466">
    <property type="entry name" value="D-amino_acid_metab_enzyme"/>
</dbReference>
<dbReference type="SMART" id="SM01119">
    <property type="entry name" value="D-ser_dehydrat"/>
    <property type="match status" value="1"/>
</dbReference>
<evidence type="ECO:0000313" key="5">
    <source>
        <dbReference type="Proteomes" id="UP000027002"/>
    </source>
</evidence>
<dbReference type="InterPro" id="IPR029066">
    <property type="entry name" value="PLP-binding_barrel"/>
</dbReference>
<organism evidence="4 5">
    <name type="scientific">Ustilaginoidea virens</name>
    <name type="common">Rice false smut fungus</name>
    <name type="synonym">Villosiclava virens</name>
    <dbReference type="NCBI Taxonomy" id="1159556"/>
    <lineage>
        <taxon>Eukaryota</taxon>
        <taxon>Fungi</taxon>
        <taxon>Dikarya</taxon>
        <taxon>Ascomycota</taxon>
        <taxon>Pezizomycotina</taxon>
        <taxon>Sordariomycetes</taxon>
        <taxon>Hypocreomycetidae</taxon>
        <taxon>Hypocreales</taxon>
        <taxon>Clavicipitaceae</taxon>
        <taxon>Ustilaginoidea</taxon>
    </lineage>
</organism>